<dbReference type="InterPro" id="IPR038239">
    <property type="entry name" value="Clp1_N_sf"/>
</dbReference>
<evidence type="ECO:0000256" key="6">
    <source>
        <dbReference type="ARBA" id="ARBA00022741"/>
    </source>
</evidence>
<evidence type="ECO:0000256" key="2">
    <source>
        <dbReference type="ARBA" id="ARBA00004123"/>
    </source>
</evidence>
<dbReference type="PANTHER" id="PTHR12755:SF6">
    <property type="entry name" value="POLYRIBONUCLEOTIDE 5'-HYDROXYL-KINASE CLP1"/>
    <property type="match status" value="1"/>
</dbReference>
<dbReference type="InterPro" id="IPR032319">
    <property type="entry name" value="CLP1_P"/>
</dbReference>
<dbReference type="GO" id="GO:0031124">
    <property type="term" value="P:mRNA 3'-end processing"/>
    <property type="evidence" value="ECO:0007669"/>
    <property type="project" value="UniProtKB-UniRule"/>
</dbReference>
<evidence type="ECO:0000256" key="9">
    <source>
        <dbReference type="HAMAP-Rule" id="MF_03035"/>
    </source>
</evidence>
<evidence type="ECO:0000259" key="12">
    <source>
        <dbReference type="Pfam" id="PF16575"/>
    </source>
</evidence>
<keyword evidence="5 9" id="KW-0507">mRNA processing</keyword>
<dbReference type="InterPro" id="IPR010655">
    <property type="entry name" value="Clp1_C"/>
</dbReference>
<dbReference type="Proteomes" id="UP001174934">
    <property type="component" value="Unassembled WGS sequence"/>
</dbReference>
<dbReference type="GO" id="GO:0051731">
    <property type="term" value="F:polynucleotide 5'-hydroxyl-kinase activity"/>
    <property type="evidence" value="ECO:0007669"/>
    <property type="project" value="InterPro"/>
</dbReference>
<evidence type="ECO:0000259" key="11">
    <source>
        <dbReference type="Pfam" id="PF16573"/>
    </source>
</evidence>
<feature type="domain" description="Clp1 C-terminal" evidence="10">
    <location>
        <begin position="358"/>
        <end position="453"/>
    </location>
</feature>
<gene>
    <name evidence="9" type="primary">CLP1</name>
    <name evidence="13" type="ORF">B0T17DRAFT_567482</name>
</gene>
<dbReference type="GO" id="GO:0005524">
    <property type="term" value="F:ATP binding"/>
    <property type="evidence" value="ECO:0007669"/>
    <property type="project" value="UniProtKB-UniRule"/>
</dbReference>
<dbReference type="InterPro" id="IPR038238">
    <property type="entry name" value="Clp1_C_sf"/>
</dbReference>
<evidence type="ECO:0000256" key="8">
    <source>
        <dbReference type="ARBA" id="ARBA00023242"/>
    </source>
</evidence>
<dbReference type="HAMAP" id="MF_03035">
    <property type="entry name" value="Clp1"/>
    <property type="match status" value="1"/>
</dbReference>
<evidence type="ECO:0000256" key="1">
    <source>
        <dbReference type="ARBA" id="ARBA00003798"/>
    </source>
</evidence>
<comment type="similarity">
    <text evidence="9">Belongs to the Clp1 family. Clp1 subfamily.</text>
</comment>
<keyword evidence="6 9" id="KW-0547">Nucleotide-binding</keyword>
<dbReference type="EMBL" id="JAULSR010000001">
    <property type="protein sequence ID" value="KAK0637068.1"/>
    <property type="molecule type" value="Genomic_DNA"/>
</dbReference>
<evidence type="ECO:0000259" key="10">
    <source>
        <dbReference type="Pfam" id="PF06807"/>
    </source>
</evidence>
<comment type="subcellular location">
    <subcellularLocation>
        <location evidence="2 9">Nucleus</location>
    </subcellularLocation>
</comment>
<name>A0AA39XN27_9PEZI</name>
<dbReference type="SUPFAM" id="SSF52540">
    <property type="entry name" value="P-loop containing nucleoside triphosphate hydrolases"/>
    <property type="match status" value="1"/>
</dbReference>
<accession>A0AA39XN27</accession>
<evidence type="ECO:0000313" key="14">
    <source>
        <dbReference type="Proteomes" id="UP001174934"/>
    </source>
</evidence>
<dbReference type="InterPro" id="IPR028606">
    <property type="entry name" value="Clp1"/>
</dbReference>
<feature type="domain" description="Clp1 N-terminal" evidence="11">
    <location>
        <begin position="23"/>
        <end position="117"/>
    </location>
</feature>
<organism evidence="13 14">
    <name type="scientific">Bombardia bombarda</name>
    <dbReference type="NCBI Taxonomy" id="252184"/>
    <lineage>
        <taxon>Eukaryota</taxon>
        <taxon>Fungi</taxon>
        <taxon>Dikarya</taxon>
        <taxon>Ascomycota</taxon>
        <taxon>Pezizomycotina</taxon>
        <taxon>Sordariomycetes</taxon>
        <taxon>Sordariomycetidae</taxon>
        <taxon>Sordariales</taxon>
        <taxon>Lasiosphaeriaceae</taxon>
        <taxon>Bombardia</taxon>
    </lineage>
</organism>
<dbReference type="GO" id="GO:0006388">
    <property type="term" value="P:tRNA splicing, via endonucleolytic cleavage and ligation"/>
    <property type="evidence" value="ECO:0007669"/>
    <property type="project" value="TreeGrafter"/>
</dbReference>
<dbReference type="PANTHER" id="PTHR12755">
    <property type="entry name" value="CLEAVAGE/POLYADENYLATION FACTOR IA SUBUNIT CLP1P"/>
    <property type="match status" value="1"/>
</dbReference>
<keyword evidence="8 9" id="KW-0539">Nucleus</keyword>
<evidence type="ECO:0000256" key="3">
    <source>
        <dbReference type="ARBA" id="ARBA00018706"/>
    </source>
</evidence>
<sequence length="460" mass="50039">MSIPGLGQIIPQAAAASSTRTITLQPLWEWRFQVPRSNSAGVTVRLLNGTAERDGTSLALNRTYTFIRTKSKLLTWYGCVLEVEGECTEHVAKHNPHTSAEVAFVNLHFALQERRAAVQKAAPVTGAAGKSPQGPRVMICGPDGTGKTTLARTLTALAQRMGSQPLLANVSPEEGLLSLPGTMSAAVYGNIMDVEEPSGGLGVRNTPTSGPSAVPVKLPMVYYFGREKVEDDVPLWRALVSRLASSVRAKINAVDKVRSSDLIIDTPAFDPTKSGDMDLLAHVVNEFAVNIVVILSSTAMETELERRLAQTKTPLGEVITILALDKSDGVAERDKAWKRSDREEAIREYFFGDLKKTLSPFTHLVSYDELAIFRLPEGTGPLVSAEVSAEMSNWTIAVMDASVNDPPKTIQLAPVMGFIAVAEVDEDRRRLKFLSPVSGRLGNRPLVWARWPEPYINLLG</sequence>
<dbReference type="Pfam" id="PF16575">
    <property type="entry name" value="CLP1_P"/>
    <property type="match status" value="1"/>
</dbReference>
<dbReference type="Gene3D" id="3.40.50.300">
    <property type="entry name" value="P-loop containing nucleotide triphosphate hydrolases"/>
    <property type="match status" value="1"/>
</dbReference>
<feature type="binding site" evidence="9">
    <location>
        <position position="29"/>
    </location>
    <ligand>
        <name>ATP</name>
        <dbReference type="ChEBI" id="CHEBI:30616"/>
    </ligand>
</feature>
<evidence type="ECO:0000313" key="13">
    <source>
        <dbReference type="EMBL" id="KAK0637068.1"/>
    </source>
</evidence>
<dbReference type="Pfam" id="PF16573">
    <property type="entry name" value="CLP1_N"/>
    <property type="match status" value="1"/>
</dbReference>
<dbReference type="GO" id="GO:0005849">
    <property type="term" value="C:mRNA cleavage factor complex"/>
    <property type="evidence" value="ECO:0007669"/>
    <property type="project" value="UniProtKB-UniRule"/>
</dbReference>
<comment type="subunit">
    <text evidence="9">Component of a pre-mRNA cleavage factor complex. Interacts directly with PCF11.</text>
</comment>
<dbReference type="InterPro" id="IPR032324">
    <property type="entry name" value="Clp1_N"/>
</dbReference>
<keyword evidence="14" id="KW-1185">Reference proteome</keyword>
<dbReference type="InterPro" id="IPR045116">
    <property type="entry name" value="Clp1/Grc3"/>
</dbReference>
<evidence type="ECO:0000256" key="7">
    <source>
        <dbReference type="ARBA" id="ARBA00022840"/>
    </source>
</evidence>
<reference evidence="13" key="1">
    <citation type="submission" date="2023-06" db="EMBL/GenBank/DDBJ databases">
        <title>Genome-scale phylogeny and comparative genomics of the fungal order Sordariales.</title>
        <authorList>
            <consortium name="Lawrence Berkeley National Laboratory"/>
            <person name="Hensen N."/>
            <person name="Bonometti L."/>
            <person name="Westerberg I."/>
            <person name="Brannstrom I.O."/>
            <person name="Guillou S."/>
            <person name="Cros-Aarteil S."/>
            <person name="Calhoun S."/>
            <person name="Haridas S."/>
            <person name="Kuo A."/>
            <person name="Mondo S."/>
            <person name="Pangilinan J."/>
            <person name="Riley R."/>
            <person name="LaButti K."/>
            <person name="Andreopoulos B."/>
            <person name="Lipzen A."/>
            <person name="Chen C."/>
            <person name="Yanf M."/>
            <person name="Daum C."/>
            <person name="Ng V."/>
            <person name="Clum A."/>
            <person name="Steindorff A."/>
            <person name="Ohm R."/>
            <person name="Martin F."/>
            <person name="Silar P."/>
            <person name="Natvig D."/>
            <person name="Lalanne C."/>
            <person name="Gautier V."/>
            <person name="Ament-velasquez S.L."/>
            <person name="Kruys A."/>
            <person name="Hutchinson M.I."/>
            <person name="Powell A.J."/>
            <person name="Barry K."/>
            <person name="Miller A.N."/>
            <person name="Grigoriev I.V."/>
            <person name="Debuchy R."/>
            <person name="Gladieux P."/>
            <person name="Thoren M.H."/>
            <person name="Johannesson H."/>
        </authorList>
    </citation>
    <scope>NUCLEOTIDE SEQUENCE</scope>
    <source>
        <strain evidence="13">SMH3391-2</strain>
    </source>
</reference>
<comment type="caution">
    <text evidence="13">The sequence shown here is derived from an EMBL/GenBank/DDBJ whole genome shotgun (WGS) entry which is preliminary data.</text>
</comment>
<comment type="function">
    <text evidence="9">Required for endonucleolytic cleavage during polyadenylation-dependent pre-mRNA 3'-end formation.</text>
</comment>
<comment type="function">
    <text evidence="1">Polynucleotide 5'-kinase involved in rRNA processing.</text>
</comment>
<dbReference type="InterPro" id="IPR027417">
    <property type="entry name" value="P-loop_NTPase"/>
</dbReference>
<evidence type="ECO:0000256" key="5">
    <source>
        <dbReference type="ARBA" id="ARBA00022664"/>
    </source>
</evidence>
<feature type="binding site" evidence="9">
    <location>
        <position position="70"/>
    </location>
    <ligand>
        <name>ATP</name>
        <dbReference type="ChEBI" id="CHEBI:30616"/>
    </ligand>
</feature>
<feature type="domain" description="Clp1 P-loop" evidence="12">
    <location>
        <begin position="141"/>
        <end position="351"/>
    </location>
</feature>
<evidence type="ECO:0000256" key="4">
    <source>
        <dbReference type="ARBA" id="ARBA00019824"/>
    </source>
</evidence>
<dbReference type="Pfam" id="PF06807">
    <property type="entry name" value="Clp1"/>
    <property type="match status" value="1"/>
</dbReference>
<feature type="binding site" evidence="9">
    <location>
        <begin position="144"/>
        <end position="149"/>
    </location>
    <ligand>
        <name>ATP</name>
        <dbReference type="ChEBI" id="CHEBI:30616"/>
    </ligand>
</feature>
<keyword evidence="7 9" id="KW-0067">ATP-binding</keyword>
<dbReference type="Gene3D" id="2.60.120.1030">
    <property type="entry name" value="Clp1, DNA binding domain"/>
    <property type="match status" value="1"/>
</dbReference>
<protein>
    <recommendedName>
        <fullName evidence="4">Polynucleotide 5'-hydroxyl-kinase GRC3</fullName>
    </recommendedName>
    <alternativeName>
        <fullName evidence="3">Polynucleotide 5'-hydroxyl-kinase grc3</fullName>
    </alternativeName>
</protein>
<dbReference type="AlphaFoldDB" id="A0AA39XN27"/>
<proteinExistence type="inferred from homology"/>
<dbReference type="Gene3D" id="2.40.30.330">
    <property type="entry name" value="Pre-mRNA cleavage complex subunit Clp1, C-terminal domain"/>
    <property type="match status" value="1"/>
</dbReference>